<evidence type="ECO:0000313" key="4">
    <source>
        <dbReference type="EMBL" id="CAB4816306.1"/>
    </source>
</evidence>
<organism evidence="2">
    <name type="scientific">freshwater metagenome</name>
    <dbReference type="NCBI Taxonomy" id="449393"/>
    <lineage>
        <taxon>unclassified sequences</taxon>
        <taxon>metagenomes</taxon>
        <taxon>ecological metagenomes</taxon>
    </lineage>
</organism>
<feature type="region of interest" description="Disordered" evidence="1">
    <location>
        <begin position="121"/>
        <end position="176"/>
    </location>
</feature>
<name>A0A6J5YQB0_9ZZZZ</name>
<protein>
    <submittedName>
        <fullName evidence="2">Unannotated protein</fullName>
    </submittedName>
</protein>
<dbReference type="EMBL" id="CAESAH010000005">
    <property type="protein sequence ID" value="CAB4332685.1"/>
    <property type="molecule type" value="Genomic_DNA"/>
</dbReference>
<dbReference type="EMBL" id="CAFABC010000003">
    <property type="protein sequence ID" value="CAB4816306.1"/>
    <property type="molecule type" value="Genomic_DNA"/>
</dbReference>
<reference evidence="2" key="1">
    <citation type="submission" date="2020-05" db="EMBL/GenBank/DDBJ databases">
        <authorList>
            <person name="Chiriac C."/>
            <person name="Salcher M."/>
            <person name="Ghai R."/>
            <person name="Kavagutti S V."/>
        </authorList>
    </citation>
    <scope>NUCLEOTIDE SEQUENCE</scope>
</reference>
<gene>
    <name evidence="3" type="ORF">UFOPK2731_00306</name>
    <name evidence="4" type="ORF">UFOPK3161_00230</name>
    <name evidence="5" type="ORF">UFOPK3288_00690</name>
    <name evidence="2" type="ORF">UFOPK3962_00330</name>
    <name evidence="6" type="ORF">UFOPK4427_00146</name>
</gene>
<feature type="compositionally biased region" description="Gly residues" evidence="1">
    <location>
        <begin position="149"/>
        <end position="168"/>
    </location>
</feature>
<dbReference type="EMBL" id="CAFBRY010000002">
    <property type="protein sequence ID" value="CAB5135412.1"/>
    <property type="molecule type" value="Genomic_DNA"/>
</dbReference>
<accession>A0A6J5YQB0</accession>
<evidence type="ECO:0000313" key="3">
    <source>
        <dbReference type="EMBL" id="CAB4723284.1"/>
    </source>
</evidence>
<evidence type="ECO:0000256" key="1">
    <source>
        <dbReference type="SAM" id="MobiDB-lite"/>
    </source>
</evidence>
<feature type="compositionally biased region" description="Polar residues" evidence="1">
    <location>
        <begin position="121"/>
        <end position="145"/>
    </location>
</feature>
<proteinExistence type="predicted"/>
<evidence type="ECO:0000313" key="5">
    <source>
        <dbReference type="EMBL" id="CAB4854466.1"/>
    </source>
</evidence>
<dbReference type="EMBL" id="CAFBLC010000018">
    <property type="protein sequence ID" value="CAB4854466.1"/>
    <property type="molecule type" value="Genomic_DNA"/>
</dbReference>
<evidence type="ECO:0000313" key="6">
    <source>
        <dbReference type="EMBL" id="CAB5135412.1"/>
    </source>
</evidence>
<sequence length="176" mass="18343">MQRLRIISTSLAVLLFSLGISSAQGANELIPYRNQSLKHNCEDRYLGKGVITKYGEVLNCVVKQTGERGWILSPSKFIPGSSKKCTKQLVKKKIEGVEYTCLKFAEGMRFVKSSTVKNSQIEPAMNSATPSKNSATAEPSSSPTQGSKAGSGTGGGSGNGTGGGGGKGPSPSAKTP</sequence>
<dbReference type="AlphaFoldDB" id="A0A6J5YQB0"/>
<dbReference type="EMBL" id="CAEZYO010000005">
    <property type="protein sequence ID" value="CAB4723284.1"/>
    <property type="molecule type" value="Genomic_DNA"/>
</dbReference>
<evidence type="ECO:0000313" key="2">
    <source>
        <dbReference type="EMBL" id="CAB4332685.1"/>
    </source>
</evidence>